<dbReference type="RefSeq" id="XP_046018014.1">
    <property type="nucleotide sequence ID" value="XM_046156197.1"/>
</dbReference>
<sequence>MIALEQRCGAPHLLEMRSWGRIRPLTQCVLRRDALRMADKIGPKYTAEPPATAKPKRGRPSIDKNKDTTSSEGRKRPRSSLPSDPSATTTTKKKRGRPSAAQAQDSAKEPQTEPEPTRPRKRRRGSGETAEAQPGSDSEGSPPPYRHLESRTRHISRSTIEDKWEPLDKPSIANVTALLGSAARPVLLRLRNMQKHTQATAILNAVGNRLRNKLTRGMPFPPAATAGKREDELEFEKTIAGLEALEYQLDPLLHSVQLLRREKERAEKELEKEYKVLNRLTANARTAARERREHIRKMHGLVPERPSDRADDETAGEESAVPAVDTASSGGNVFVGLDEQDKELASLATQIANHMDSLKGNLRQIDGVVPAIGQSQAALRARLLEHFDTDVVDKVVLG</sequence>
<gene>
    <name evidence="3" type="ORF">B0I36DRAFT_343774</name>
</gene>
<dbReference type="InterPro" id="IPR025212">
    <property type="entry name" value="CAD_CENP-Q"/>
</dbReference>
<dbReference type="EMBL" id="JAGTJQ010000001">
    <property type="protein sequence ID" value="KAH7039959.1"/>
    <property type="molecule type" value="Genomic_DNA"/>
</dbReference>
<reference evidence="3" key="1">
    <citation type="journal article" date="2021" name="Nat. Commun.">
        <title>Genetic determinants of endophytism in the Arabidopsis root mycobiome.</title>
        <authorList>
            <person name="Mesny F."/>
            <person name="Miyauchi S."/>
            <person name="Thiergart T."/>
            <person name="Pickel B."/>
            <person name="Atanasova L."/>
            <person name="Karlsson M."/>
            <person name="Huettel B."/>
            <person name="Barry K.W."/>
            <person name="Haridas S."/>
            <person name="Chen C."/>
            <person name="Bauer D."/>
            <person name="Andreopoulos W."/>
            <person name="Pangilinan J."/>
            <person name="LaButti K."/>
            <person name="Riley R."/>
            <person name="Lipzen A."/>
            <person name="Clum A."/>
            <person name="Drula E."/>
            <person name="Henrissat B."/>
            <person name="Kohler A."/>
            <person name="Grigoriev I.V."/>
            <person name="Martin F.M."/>
            <person name="Hacquard S."/>
        </authorList>
    </citation>
    <scope>NUCLEOTIDE SEQUENCE</scope>
    <source>
        <strain evidence="3">MPI-CAGE-CH-0230</strain>
    </source>
</reference>
<feature type="coiled-coil region" evidence="1">
    <location>
        <begin position="253"/>
        <end position="297"/>
    </location>
</feature>
<dbReference type="AlphaFoldDB" id="A0A9P9BZC3"/>
<evidence type="ECO:0000256" key="1">
    <source>
        <dbReference type="SAM" id="Coils"/>
    </source>
</evidence>
<organism evidence="3 4">
    <name type="scientific">Microdochium trichocladiopsis</name>
    <dbReference type="NCBI Taxonomy" id="1682393"/>
    <lineage>
        <taxon>Eukaryota</taxon>
        <taxon>Fungi</taxon>
        <taxon>Dikarya</taxon>
        <taxon>Ascomycota</taxon>
        <taxon>Pezizomycotina</taxon>
        <taxon>Sordariomycetes</taxon>
        <taxon>Xylariomycetidae</taxon>
        <taxon>Xylariales</taxon>
        <taxon>Microdochiaceae</taxon>
        <taxon>Microdochium</taxon>
    </lineage>
</organism>
<dbReference type="GeneID" id="70185743"/>
<feature type="region of interest" description="Disordered" evidence="2">
    <location>
        <begin position="40"/>
        <end position="157"/>
    </location>
</feature>
<accession>A0A9P9BZC3</accession>
<feature type="compositionally biased region" description="Basic and acidic residues" evidence="2">
    <location>
        <begin position="106"/>
        <end position="118"/>
    </location>
</feature>
<proteinExistence type="predicted"/>
<feature type="region of interest" description="Disordered" evidence="2">
    <location>
        <begin position="302"/>
        <end position="325"/>
    </location>
</feature>
<keyword evidence="1" id="KW-0175">Coiled coil</keyword>
<evidence type="ECO:0000313" key="3">
    <source>
        <dbReference type="EMBL" id="KAH7039959.1"/>
    </source>
</evidence>
<keyword evidence="4" id="KW-1185">Reference proteome</keyword>
<feature type="compositionally biased region" description="Basic and acidic residues" evidence="2">
    <location>
        <begin position="60"/>
        <end position="74"/>
    </location>
</feature>
<comment type="caution">
    <text evidence="3">The sequence shown here is derived from an EMBL/GenBank/DDBJ whole genome shotgun (WGS) entry which is preliminary data.</text>
</comment>
<dbReference type="OrthoDB" id="2420947at2759"/>
<feature type="compositionally biased region" description="Polar residues" evidence="2">
    <location>
        <begin position="80"/>
        <end position="90"/>
    </location>
</feature>
<evidence type="ECO:0000313" key="4">
    <source>
        <dbReference type="Proteomes" id="UP000756346"/>
    </source>
</evidence>
<dbReference type="Proteomes" id="UP000756346">
    <property type="component" value="Unassembled WGS sequence"/>
</dbReference>
<protein>
    <submittedName>
        <fullName evidence="3">CENP-Q, a CENPA-CAD centromere complex subunit-domain-containing protein</fullName>
    </submittedName>
</protein>
<evidence type="ECO:0000256" key="2">
    <source>
        <dbReference type="SAM" id="MobiDB-lite"/>
    </source>
</evidence>
<dbReference type="Pfam" id="PF13094">
    <property type="entry name" value="CENP-Q"/>
    <property type="match status" value="1"/>
</dbReference>
<name>A0A9P9BZC3_9PEZI</name>